<name>A0A6J5X416_PRUAR</name>
<sequence length="77" mass="9271">MATNFLFNLVRFSQFKVVERDRQWGLWITQAQKLTQGLWISKRRRFGRLWAKHIDCGPRYPNLHFGRWGWGPPANLN</sequence>
<dbReference type="EMBL" id="CAEKKB010000004">
    <property type="protein sequence ID" value="CAB4308766.1"/>
    <property type="molecule type" value="Genomic_DNA"/>
</dbReference>
<gene>
    <name evidence="1" type="ORF">CURHAP_LOCUS30585</name>
    <name evidence="2" type="ORF">ORAREDHAP_LOCUS28641</name>
</gene>
<evidence type="ECO:0000313" key="3">
    <source>
        <dbReference type="Proteomes" id="UP000507222"/>
    </source>
</evidence>
<evidence type="ECO:0000313" key="2">
    <source>
        <dbReference type="EMBL" id="CAB4308766.1"/>
    </source>
</evidence>
<accession>A0A6J5X416</accession>
<keyword evidence="4" id="KW-1185">Reference proteome</keyword>
<proteinExistence type="predicted"/>
<dbReference type="AlphaFoldDB" id="A0A6J5X416"/>
<dbReference type="EMBL" id="CAEKDK010000004">
    <property type="protein sequence ID" value="CAB4278781.1"/>
    <property type="molecule type" value="Genomic_DNA"/>
</dbReference>
<reference evidence="2 3" key="2">
    <citation type="submission" date="2020-05" db="EMBL/GenBank/DDBJ databases">
        <authorList>
            <person name="Campoy J."/>
            <person name="Schneeberger K."/>
            <person name="Spophaly S."/>
        </authorList>
    </citation>
    <scope>NUCLEOTIDE SEQUENCE [LARGE SCALE GENOMIC DNA]</scope>
    <source>
        <strain evidence="2">PruArmRojPasFocal</strain>
    </source>
</reference>
<evidence type="ECO:0000313" key="4">
    <source>
        <dbReference type="Proteomes" id="UP000507245"/>
    </source>
</evidence>
<organism evidence="2 4">
    <name type="scientific">Prunus armeniaca</name>
    <name type="common">Apricot</name>
    <name type="synonym">Armeniaca vulgaris</name>
    <dbReference type="NCBI Taxonomy" id="36596"/>
    <lineage>
        <taxon>Eukaryota</taxon>
        <taxon>Viridiplantae</taxon>
        <taxon>Streptophyta</taxon>
        <taxon>Embryophyta</taxon>
        <taxon>Tracheophyta</taxon>
        <taxon>Spermatophyta</taxon>
        <taxon>Magnoliopsida</taxon>
        <taxon>eudicotyledons</taxon>
        <taxon>Gunneridae</taxon>
        <taxon>Pentapetalae</taxon>
        <taxon>rosids</taxon>
        <taxon>fabids</taxon>
        <taxon>Rosales</taxon>
        <taxon>Rosaceae</taxon>
        <taxon>Amygdaloideae</taxon>
        <taxon>Amygdaleae</taxon>
        <taxon>Prunus</taxon>
    </lineage>
</organism>
<reference evidence="4" key="1">
    <citation type="journal article" date="2020" name="Genome Biol.">
        <title>Gamete binning: chromosome-level and haplotype-resolved genome assembly enabled by high-throughput single-cell sequencing of gamete genomes.</title>
        <authorList>
            <person name="Campoy J.A."/>
            <person name="Sun H."/>
            <person name="Goel M."/>
            <person name="Jiao W.-B."/>
            <person name="Folz-Donahue K."/>
            <person name="Wang N."/>
            <person name="Rubio M."/>
            <person name="Liu C."/>
            <person name="Kukat C."/>
            <person name="Ruiz D."/>
            <person name="Huettel B."/>
            <person name="Schneeberger K."/>
        </authorList>
    </citation>
    <scope>NUCLEOTIDE SEQUENCE [LARGE SCALE GENOMIC DNA]</scope>
    <source>
        <strain evidence="4">cv. Rojo Pasion</strain>
    </source>
</reference>
<dbReference type="Proteomes" id="UP000507222">
    <property type="component" value="Unassembled WGS sequence"/>
</dbReference>
<evidence type="ECO:0000313" key="1">
    <source>
        <dbReference type="EMBL" id="CAB4278781.1"/>
    </source>
</evidence>
<protein>
    <submittedName>
        <fullName evidence="2">Uncharacterized protein</fullName>
    </submittedName>
</protein>
<dbReference type="Proteomes" id="UP000507245">
    <property type="component" value="Unassembled WGS sequence"/>
</dbReference>